<dbReference type="PANTHER" id="PTHR47989:SF62">
    <property type="entry name" value="OS05G0423500 PROTEIN"/>
    <property type="match status" value="1"/>
</dbReference>
<evidence type="ECO:0000313" key="5">
    <source>
        <dbReference type="Proteomes" id="UP000636800"/>
    </source>
</evidence>
<evidence type="ECO:0000256" key="2">
    <source>
        <dbReference type="ARBA" id="ARBA00022840"/>
    </source>
</evidence>
<dbReference type="Pfam" id="PF07714">
    <property type="entry name" value="PK_Tyr_Ser-Thr"/>
    <property type="match status" value="1"/>
</dbReference>
<dbReference type="InterPro" id="IPR000719">
    <property type="entry name" value="Prot_kinase_dom"/>
</dbReference>
<dbReference type="Gene3D" id="1.10.510.10">
    <property type="entry name" value="Transferase(Phosphotransferase) domain 1"/>
    <property type="match status" value="1"/>
</dbReference>
<evidence type="ECO:0000259" key="3">
    <source>
        <dbReference type="PROSITE" id="PS50011"/>
    </source>
</evidence>
<dbReference type="InterPro" id="IPR011009">
    <property type="entry name" value="Kinase-like_dom_sf"/>
</dbReference>
<dbReference type="InterPro" id="IPR001245">
    <property type="entry name" value="Ser-Thr/Tyr_kinase_cat_dom"/>
</dbReference>
<dbReference type="SUPFAM" id="SSF56112">
    <property type="entry name" value="Protein kinase-like (PK-like)"/>
    <property type="match status" value="1"/>
</dbReference>
<feature type="domain" description="Protein kinase" evidence="3">
    <location>
        <begin position="1"/>
        <end position="55"/>
    </location>
</feature>
<evidence type="ECO:0000313" key="4">
    <source>
        <dbReference type="EMBL" id="KAG0470164.1"/>
    </source>
</evidence>
<sequence length="55" mass="6179">MGYVAPEYALYGQLTEKSDVYSYGVVMLELLSGKKALVTKEDGQNFLVTDWAWSL</sequence>
<dbReference type="GO" id="GO:0005524">
    <property type="term" value="F:ATP binding"/>
    <property type="evidence" value="ECO:0007669"/>
    <property type="project" value="UniProtKB-KW"/>
</dbReference>
<comment type="caution">
    <text evidence="4">The sequence shown here is derived from an EMBL/GenBank/DDBJ whole genome shotgun (WGS) entry which is preliminary data.</text>
</comment>
<keyword evidence="5" id="KW-1185">Reference proteome</keyword>
<reference evidence="4 5" key="1">
    <citation type="journal article" date="2020" name="Nat. Food">
        <title>A phased Vanilla planifolia genome enables genetic improvement of flavour and production.</title>
        <authorList>
            <person name="Hasing T."/>
            <person name="Tang H."/>
            <person name="Brym M."/>
            <person name="Khazi F."/>
            <person name="Huang T."/>
            <person name="Chambers A.H."/>
        </authorList>
    </citation>
    <scope>NUCLEOTIDE SEQUENCE [LARGE SCALE GENOMIC DNA]</scope>
    <source>
        <tissue evidence="4">Leaf</tissue>
    </source>
</reference>
<dbReference type="PANTHER" id="PTHR47989">
    <property type="entry name" value="OS01G0750732 PROTEIN"/>
    <property type="match status" value="1"/>
</dbReference>
<keyword evidence="2" id="KW-0067">ATP-binding</keyword>
<dbReference type="PROSITE" id="PS50011">
    <property type="entry name" value="PROTEIN_KINASE_DOM"/>
    <property type="match status" value="1"/>
</dbReference>
<dbReference type="OrthoDB" id="201635at2759"/>
<proteinExistence type="predicted"/>
<accession>A0A835QD07</accession>
<keyword evidence="1" id="KW-0547">Nucleotide-binding</keyword>
<gene>
    <name evidence="4" type="ORF">HPP92_016864</name>
</gene>
<dbReference type="Proteomes" id="UP000636800">
    <property type="component" value="Unassembled WGS sequence"/>
</dbReference>
<dbReference type="AlphaFoldDB" id="A0A835QD07"/>
<protein>
    <recommendedName>
        <fullName evidence="3">Protein kinase domain-containing protein</fullName>
    </recommendedName>
</protein>
<name>A0A835QD07_VANPL</name>
<dbReference type="GO" id="GO:0004672">
    <property type="term" value="F:protein kinase activity"/>
    <property type="evidence" value="ECO:0007669"/>
    <property type="project" value="InterPro"/>
</dbReference>
<dbReference type="EMBL" id="JADCNL010000008">
    <property type="protein sequence ID" value="KAG0470164.1"/>
    <property type="molecule type" value="Genomic_DNA"/>
</dbReference>
<organism evidence="4 5">
    <name type="scientific">Vanilla planifolia</name>
    <name type="common">Vanilla</name>
    <dbReference type="NCBI Taxonomy" id="51239"/>
    <lineage>
        <taxon>Eukaryota</taxon>
        <taxon>Viridiplantae</taxon>
        <taxon>Streptophyta</taxon>
        <taxon>Embryophyta</taxon>
        <taxon>Tracheophyta</taxon>
        <taxon>Spermatophyta</taxon>
        <taxon>Magnoliopsida</taxon>
        <taxon>Liliopsida</taxon>
        <taxon>Asparagales</taxon>
        <taxon>Orchidaceae</taxon>
        <taxon>Vanilloideae</taxon>
        <taxon>Vanilleae</taxon>
        <taxon>Vanilla</taxon>
    </lineage>
</organism>
<evidence type="ECO:0000256" key="1">
    <source>
        <dbReference type="ARBA" id="ARBA00022741"/>
    </source>
</evidence>